<evidence type="ECO:0000256" key="1">
    <source>
        <dbReference type="SAM" id="MobiDB-lite"/>
    </source>
</evidence>
<sequence length="108" mass="12269">MAKIITLETNKRFHVSKWIGVACHPATMDGNTGKLLPCRWCIGFWRLAAQMTAWMRRMITKSWMKKHPLKAPCGGVNKDRKNLKKPAKVCKQPAKKALAVKAKNRAKL</sequence>
<organism evidence="2 3">
    <name type="scientific">Mycena maculata</name>
    <dbReference type="NCBI Taxonomy" id="230809"/>
    <lineage>
        <taxon>Eukaryota</taxon>
        <taxon>Fungi</taxon>
        <taxon>Dikarya</taxon>
        <taxon>Basidiomycota</taxon>
        <taxon>Agaricomycotina</taxon>
        <taxon>Agaricomycetes</taxon>
        <taxon>Agaricomycetidae</taxon>
        <taxon>Agaricales</taxon>
        <taxon>Marasmiineae</taxon>
        <taxon>Mycenaceae</taxon>
        <taxon>Mycena</taxon>
    </lineage>
</organism>
<evidence type="ECO:0000313" key="3">
    <source>
        <dbReference type="Proteomes" id="UP001215280"/>
    </source>
</evidence>
<evidence type="ECO:0000313" key="2">
    <source>
        <dbReference type="EMBL" id="KAJ7721192.1"/>
    </source>
</evidence>
<proteinExistence type="predicted"/>
<protein>
    <submittedName>
        <fullName evidence="2">Uncharacterized protein</fullName>
    </submittedName>
</protein>
<accession>A0AAD7HIA9</accession>
<dbReference type="EMBL" id="JARJLG010000271">
    <property type="protein sequence ID" value="KAJ7721192.1"/>
    <property type="molecule type" value="Genomic_DNA"/>
</dbReference>
<comment type="caution">
    <text evidence="2">The sequence shown here is derived from an EMBL/GenBank/DDBJ whole genome shotgun (WGS) entry which is preliminary data.</text>
</comment>
<feature type="region of interest" description="Disordered" evidence="1">
    <location>
        <begin position="70"/>
        <end position="96"/>
    </location>
</feature>
<name>A0AAD7HIA9_9AGAR</name>
<dbReference type="AlphaFoldDB" id="A0AAD7HIA9"/>
<gene>
    <name evidence="2" type="ORF">DFH07DRAFT_784209</name>
</gene>
<reference evidence="2" key="1">
    <citation type="submission" date="2023-03" db="EMBL/GenBank/DDBJ databases">
        <title>Massive genome expansion in bonnet fungi (Mycena s.s.) driven by repeated elements and novel gene families across ecological guilds.</title>
        <authorList>
            <consortium name="Lawrence Berkeley National Laboratory"/>
            <person name="Harder C.B."/>
            <person name="Miyauchi S."/>
            <person name="Viragh M."/>
            <person name="Kuo A."/>
            <person name="Thoen E."/>
            <person name="Andreopoulos B."/>
            <person name="Lu D."/>
            <person name="Skrede I."/>
            <person name="Drula E."/>
            <person name="Henrissat B."/>
            <person name="Morin E."/>
            <person name="Kohler A."/>
            <person name="Barry K."/>
            <person name="LaButti K."/>
            <person name="Morin E."/>
            <person name="Salamov A."/>
            <person name="Lipzen A."/>
            <person name="Mereny Z."/>
            <person name="Hegedus B."/>
            <person name="Baldrian P."/>
            <person name="Stursova M."/>
            <person name="Weitz H."/>
            <person name="Taylor A."/>
            <person name="Grigoriev I.V."/>
            <person name="Nagy L.G."/>
            <person name="Martin F."/>
            <person name="Kauserud H."/>
        </authorList>
    </citation>
    <scope>NUCLEOTIDE SEQUENCE</scope>
    <source>
        <strain evidence="2">CBHHK188m</strain>
    </source>
</reference>
<keyword evidence="3" id="KW-1185">Reference proteome</keyword>
<dbReference type="Proteomes" id="UP001215280">
    <property type="component" value="Unassembled WGS sequence"/>
</dbReference>